<dbReference type="RefSeq" id="WP_055058674.1">
    <property type="nucleotide sequence ID" value="NZ_CYZP01000034.1"/>
</dbReference>
<reference evidence="2 3" key="1">
    <citation type="submission" date="2015-09" db="EMBL/GenBank/DDBJ databases">
        <authorList>
            <consortium name="Pathogen Informatics"/>
        </authorList>
    </citation>
    <scope>NUCLEOTIDE SEQUENCE [LARGE SCALE GENOMIC DNA]</scope>
    <source>
        <strain evidence="2 3">2789STDY5834861</strain>
    </source>
</reference>
<dbReference type="PROSITE" id="PS00018">
    <property type="entry name" value="EF_HAND_1"/>
    <property type="match status" value="1"/>
</dbReference>
<dbReference type="EMBL" id="CYZP01000034">
    <property type="protein sequence ID" value="CUO51282.1"/>
    <property type="molecule type" value="Genomic_DNA"/>
</dbReference>
<feature type="signal peptide" evidence="1">
    <location>
        <begin position="1"/>
        <end position="34"/>
    </location>
</feature>
<evidence type="ECO:0000313" key="3">
    <source>
        <dbReference type="Proteomes" id="UP000095645"/>
    </source>
</evidence>
<feature type="chain" id="PRO_5008021802" evidence="1">
    <location>
        <begin position="35"/>
        <end position="1370"/>
    </location>
</feature>
<dbReference type="InterPro" id="IPR018247">
    <property type="entry name" value="EF_Hand_1_Ca_BS"/>
</dbReference>
<dbReference type="Proteomes" id="UP000095645">
    <property type="component" value="Unassembled WGS sequence"/>
</dbReference>
<evidence type="ECO:0000313" key="2">
    <source>
        <dbReference type="EMBL" id="CUO51282.1"/>
    </source>
</evidence>
<evidence type="ECO:0000256" key="1">
    <source>
        <dbReference type="SAM" id="SignalP"/>
    </source>
</evidence>
<protein>
    <submittedName>
        <fullName evidence="2">Uncharacterized protein</fullName>
    </submittedName>
</protein>
<sequence length="1370" mass="146922">MTKIKNTKKGMAKKTLSMSLVVAMLATSNVPVWAAEFSDGTDVAVTSEAEAPVADTVDEFSDNAAEAPVVADDTTEEVSVAQAAADYKVTTNMELKDVTWAEGLKFGKKDGITEDAEFKVEDKDGLSKDVNKVEIYTDAGLVKTVTVSAGQKVADVLEKTVLDVDIYKTSTSKKFYAKFYVDGENEAVYTTNEATVKPVSIDKTWNITVSNDTVTYNGKKQSPEITVKKGNVTASVVVKFAKVTEAQNVGEYKYYAEGVEADGFVGTTHDDATDKTFTINPVTPSEENLSVVISGNATYNGKNAQPKVVLTDKLTNTVIPEELYTVKVNDDATAVGSYTKDNLTITLNKEAVIGTDTKATKNNFSRVDAKNNIINVAAFATGDYKIDALDLSKLGDTYTITMDARTVADGAPTLADVKFVDKKTGKTVVYTDVLPYNATSSKSDIQYSVSGADKVGTGTLTIEPTAAAKTAGNVIGSYSVNFSVVSGVITKSAVALPAKTKIGTNDAFTEKKALNDNIVESQIAGVLGTAQNPAVPYNSTAIEPLKDVFSKLELTVQTPTVTPETLTLGTDYDITYSDNTDSYAVSGKKSTITLTFKGKYTGKIEYDFYIKQAEVNVAAKKIEYTAGKTSYDAAAEVYTLDSNNKKVAVPEKDYTITTTEKATLNSKTAKGVVRFENKNYKIVSAKDSDGTSVKPGTSDDYYYATIKSSVVEKDISKCTATVEGSYVYTGEAISPKLVVKDGDVTLKEGTDYTIISTAGANAGEAIVTIKGAGWYKGTLDVKYTIAKANLANATVLDASKKKDFKISYNGYPVVDVDKVVGSVKIGNTELKKYDPATKTGDYVITLDDDATNVGTYNFTIKAAPGNSRVEGEYKGTFTIVASEQKGSFATKVNNTKVTAGTILSVDVTGAYYTGQAITIDSFKTKYVVVDNNNKVLTEGKDYELRYTNNVNAGIATVEAFGLGNHKYVNPATGKETAFATLQYCIAAKDVITSDMIKKVNDVEYAGGLPVEPQVVILDAKGNRLTQGVDYTVETSITDVTADVDGNGKIDKNELLSGSKVTIKGKGAYVVGFIGLNGKVTPKYAKDSYISALSGLTWKVTKKDLANTTISIDKNNNVTVMNGSVVVPSSEYDVKFSEDGKKVTVTAKADSKNYVGSKELAAEVAKVGAPIISSVKVTGNKATVILSDEAEGASGYDYVISTSKDPSDKDARIDVVKNQVQTTANFKYVPQGTYYAYCHAWTRDENGKKVFGEWSNSYAFSVTAITPDTPEILSVKTKGSTITVTYKESANSTGYDVVLGKGSKKEHGETRPYQYGKYKKLNVKPGVCKAVFKNIPAGTYYAGVHSWNRTASENDNKVFSKWSNLETAKVK</sequence>
<organism evidence="2 3">
    <name type="scientific">Blautia obeum</name>
    <dbReference type="NCBI Taxonomy" id="40520"/>
    <lineage>
        <taxon>Bacteria</taxon>
        <taxon>Bacillati</taxon>
        <taxon>Bacillota</taxon>
        <taxon>Clostridia</taxon>
        <taxon>Lachnospirales</taxon>
        <taxon>Lachnospiraceae</taxon>
        <taxon>Blautia</taxon>
    </lineage>
</organism>
<gene>
    <name evidence="2" type="ORF">ERS852476_03098</name>
</gene>
<proteinExistence type="predicted"/>
<name>A0A174FLY7_9FIRM</name>
<keyword evidence="1" id="KW-0732">Signal</keyword>
<accession>A0A174FLY7</accession>